<name>A0A6G1E7V6_9ORYZ</name>
<dbReference type="Proteomes" id="UP000479710">
    <property type="component" value="Unassembled WGS sequence"/>
</dbReference>
<feature type="non-terminal residue" evidence="1">
    <location>
        <position position="53"/>
    </location>
</feature>
<proteinExistence type="predicted"/>
<evidence type="ECO:0000313" key="1">
    <source>
        <dbReference type="EMBL" id="KAF0920033.1"/>
    </source>
</evidence>
<feature type="non-terminal residue" evidence="1">
    <location>
        <position position="1"/>
    </location>
</feature>
<gene>
    <name evidence="1" type="ORF">E2562_032607</name>
</gene>
<organism evidence="1 2">
    <name type="scientific">Oryza meyeriana var. granulata</name>
    <dbReference type="NCBI Taxonomy" id="110450"/>
    <lineage>
        <taxon>Eukaryota</taxon>
        <taxon>Viridiplantae</taxon>
        <taxon>Streptophyta</taxon>
        <taxon>Embryophyta</taxon>
        <taxon>Tracheophyta</taxon>
        <taxon>Spermatophyta</taxon>
        <taxon>Magnoliopsida</taxon>
        <taxon>Liliopsida</taxon>
        <taxon>Poales</taxon>
        <taxon>Poaceae</taxon>
        <taxon>BOP clade</taxon>
        <taxon>Oryzoideae</taxon>
        <taxon>Oryzeae</taxon>
        <taxon>Oryzinae</taxon>
        <taxon>Oryza</taxon>
        <taxon>Oryza meyeriana</taxon>
    </lineage>
</organism>
<protein>
    <submittedName>
        <fullName evidence="1">Uncharacterized protein</fullName>
    </submittedName>
</protein>
<reference evidence="1 2" key="1">
    <citation type="submission" date="2019-11" db="EMBL/GenBank/DDBJ databases">
        <title>Whole genome sequence of Oryza granulata.</title>
        <authorList>
            <person name="Li W."/>
        </authorList>
    </citation>
    <scope>NUCLEOTIDE SEQUENCE [LARGE SCALE GENOMIC DNA]</scope>
    <source>
        <strain evidence="2">cv. Menghai</strain>
        <tissue evidence="1">Leaf</tissue>
    </source>
</reference>
<keyword evidence="2" id="KW-1185">Reference proteome</keyword>
<sequence>KHLTDIMELRIKLVATTLIARMRMMMKTKIKSQMVMNLHLWQTMSLISPWLIP</sequence>
<dbReference type="AlphaFoldDB" id="A0A6G1E7V6"/>
<evidence type="ECO:0000313" key="2">
    <source>
        <dbReference type="Proteomes" id="UP000479710"/>
    </source>
</evidence>
<accession>A0A6G1E7V6</accession>
<dbReference type="EMBL" id="SPHZ02000005">
    <property type="protein sequence ID" value="KAF0920033.1"/>
    <property type="molecule type" value="Genomic_DNA"/>
</dbReference>
<comment type="caution">
    <text evidence="1">The sequence shown here is derived from an EMBL/GenBank/DDBJ whole genome shotgun (WGS) entry which is preliminary data.</text>
</comment>